<keyword evidence="3" id="KW-1185">Reference proteome</keyword>
<feature type="compositionally biased region" description="Basic and acidic residues" evidence="1">
    <location>
        <begin position="661"/>
        <end position="673"/>
    </location>
</feature>
<evidence type="ECO:0000313" key="3">
    <source>
        <dbReference type="Proteomes" id="UP000198406"/>
    </source>
</evidence>
<dbReference type="AlphaFoldDB" id="A0A1Z5KKP7"/>
<sequence length="1090" mass="121874">MSTFFRSAAMSILSRTLQTLLYKYLLDVDVEGVALPSLYENGWGVRLSNVKLREGIKLMDLPGTFPKKSDRKRKLSQKSSSTNTEKRTANNNDSETNDHKSSFSAAQNEISDVNVDPEDKIPAVETSSSWFSRLYCRSTPQTVTVPQIPEPIEPTLDHVHQPDDLADVAEALPNDEEPSENTEASDQEAKLDPSPPVILRLGKDGHIGVLDVRLVGKSIRVLVEDASLTVEVIQARIDDEEDATETSKAEIRKTPKDTKPPSTVGERVLAENALARIFSAIPNLFLRDIRIRVIIRANATVSSSSPQSEEVSEEIEPDDTVLDFAIELLSVTDGEDFLSNFRAAADVESVSDYDENEDHTESVTEEASDFFKSNPSRDSFNEFDVKRIRTGRGEEGGVTIRVYSGSDMANFDKRYTAPVWARQQFLSSSNYYALRLSGVDIESRVFLGENSDLAASNDAYVDDFRMDSMLFNIDFIAPASKKPLPPINSKHEYLEKDDQTWSLPGATTFVADMNGIQRCGLKSNFHRVSRGMVPVPCGSNHLPCEYCSKCWVECPRNPTSKHFLDNSLPMGGFVMHASVRDPLEINVDRRLLETIAILVKVFKKRTLPADVELEIAESQAWDKTDTSEVTEFWDVDNSKSQLFSTSFHDDRARSKISTQRGTKEKTNGTRNDEDASTSLIQAVDENLRSSFPPYMQPEKIQIIGLHLGEIKFRVHILRTESPDRKFTFCYWDLSSKCLTADVQLLTASECPFQDTRIDIGQLMVIEHIGIHRKLLASLGTRHPEVDLDEMTVQTLLSKETDNLRPPWPSTAAILLDLPPPLETILYEPRERHGLQLRLLKVGTSPHSTSRIPTSLNVALGSTSVDVPFGVQGTVSSVINIAKNIVIGTSIEADGKDENAPASCATSSAERDDSLILYKLHASGGRVKMHPRFDVSLPLSTAFGEWSSLSGICLETVLNGARIKYSNPTSSRRSESVLSLQKLAELPEHVRLRILLFLPDLKPMEIALGMKAAPNSFMRCRAVNKGLVKIARRMMTNSLTEHEDDEPSKTVSRRQELMEEFMKLGESELEDLYRIYNRRLKQSSRNPTPRR</sequence>
<feature type="compositionally biased region" description="Polar residues" evidence="1">
    <location>
        <begin position="77"/>
        <end position="94"/>
    </location>
</feature>
<reference evidence="2 3" key="1">
    <citation type="journal article" date="2015" name="Plant Cell">
        <title>Oil accumulation by the oleaginous diatom Fistulifera solaris as revealed by the genome and transcriptome.</title>
        <authorList>
            <person name="Tanaka T."/>
            <person name="Maeda Y."/>
            <person name="Veluchamy A."/>
            <person name="Tanaka M."/>
            <person name="Abida H."/>
            <person name="Marechal E."/>
            <person name="Bowler C."/>
            <person name="Muto M."/>
            <person name="Sunaga Y."/>
            <person name="Tanaka M."/>
            <person name="Yoshino T."/>
            <person name="Taniguchi T."/>
            <person name="Fukuda Y."/>
            <person name="Nemoto M."/>
            <person name="Matsumoto M."/>
            <person name="Wong P.S."/>
            <person name="Aburatani S."/>
            <person name="Fujibuchi W."/>
        </authorList>
    </citation>
    <scope>NUCLEOTIDE SEQUENCE [LARGE SCALE GENOMIC DNA]</scope>
    <source>
        <strain evidence="2 3">JPCC DA0580</strain>
    </source>
</reference>
<name>A0A1Z5KKP7_FISSO</name>
<comment type="caution">
    <text evidence="2">The sequence shown here is derived from an EMBL/GenBank/DDBJ whole genome shotgun (WGS) entry which is preliminary data.</text>
</comment>
<feature type="compositionally biased region" description="Basic and acidic residues" evidence="1">
    <location>
        <begin position="245"/>
        <end position="259"/>
    </location>
</feature>
<organism evidence="2 3">
    <name type="scientific">Fistulifera solaris</name>
    <name type="common">Oleaginous diatom</name>
    <dbReference type="NCBI Taxonomy" id="1519565"/>
    <lineage>
        <taxon>Eukaryota</taxon>
        <taxon>Sar</taxon>
        <taxon>Stramenopiles</taxon>
        <taxon>Ochrophyta</taxon>
        <taxon>Bacillariophyta</taxon>
        <taxon>Bacillariophyceae</taxon>
        <taxon>Bacillariophycidae</taxon>
        <taxon>Naviculales</taxon>
        <taxon>Naviculaceae</taxon>
        <taxon>Fistulifera</taxon>
    </lineage>
</organism>
<feature type="region of interest" description="Disordered" evidence="1">
    <location>
        <begin position="63"/>
        <end position="119"/>
    </location>
</feature>
<feature type="region of interest" description="Disordered" evidence="1">
    <location>
        <begin position="174"/>
        <end position="193"/>
    </location>
</feature>
<feature type="compositionally biased region" description="Polar residues" evidence="1">
    <location>
        <begin position="102"/>
        <end position="111"/>
    </location>
</feature>
<proteinExistence type="predicted"/>
<dbReference type="Proteomes" id="UP000198406">
    <property type="component" value="Unassembled WGS sequence"/>
</dbReference>
<feature type="region of interest" description="Disordered" evidence="1">
    <location>
        <begin position="653"/>
        <end position="677"/>
    </location>
</feature>
<evidence type="ECO:0000256" key="1">
    <source>
        <dbReference type="SAM" id="MobiDB-lite"/>
    </source>
</evidence>
<feature type="region of interest" description="Disordered" evidence="1">
    <location>
        <begin position="239"/>
        <end position="263"/>
    </location>
</feature>
<dbReference type="InParanoid" id="A0A1Z5KKP7"/>
<evidence type="ECO:0000313" key="2">
    <source>
        <dbReference type="EMBL" id="GAX26695.1"/>
    </source>
</evidence>
<accession>A0A1Z5KKP7</accession>
<dbReference type="OrthoDB" id="44312at2759"/>
<dbReference type="EMBL" id="BDSP01000251">
    <property type="protein sequence ID" value="GAX26695.1"/>
    <property type="molecule type" value="Genomic_DNA"/>
</dbReference>
<feature type="compositionally biased region" description="Acidic residues" evidence="1">
    <location>
        <begin position="174"/>
        <end position="186"/>
    </location>
</feature>
<protein>
    <submittedName>
        <fullName evidence="2">Uncharacterized protein</fullName>
    </submittedName>
</protein>
<gene>
    <name evidence="2" type="ORF">FisN_2Hh358</name>
</gene>